<evidence type="ECO:0000313" key="2">
    <source>
        <dbReference type="EMBL" id="MBM7036222.1"/>
    </source>
</evidence>
<protein>
    <submittedName>
        <fullName evidence="2">Uncharacterized protein</fullName>
    </submittedName>
</protein>
<evidence type="ECO:0000313" key="3">
    <source>
        <dbReference type="Proteomes" id="UP000809621"/>
    </source>
</evidence>
<reference evidence="2 3" key="1">
    <citation type="submission" date="2021-02" db="EMBL/GenBank/DDBJ databases">
        <authorList>
            <person name="Park J.-S."/>
        </authorList>
    </citation>
    <scope>NUCLEOTIDE SEQUENCE [LARGE SCALE GENOMIC DNA]</scope>
    <source>
        <strain evidence="2 3">188UL20-2</strain>
    </source>
</reference>
<gene>
    <name evidence="2" type="ORF">JQC93_07330</name>
</gene>
<sequence>MNKKLTLVALASLFSMPVMANNAVLNVEGQIQINGTTVIGADGKVASSALPSTTGGNTIELDKYSKNLGLYTYVSTQTRHMSDMDGNYWTVEHVCTEVETLSSFTQGSYEEICTEDGVEVARYTGSWIDNLDGTETYSWTYFNGQNNVTETRTVRIDELTNYPSFVNAGAKYLEASTETIIETDSSWDDVGETYKNLNSIVIFTTLPSHNDFADCVVYERGNYYDYVIEGAVNVRCQGVGDVENLTYNGGYKLVDYTPHAAARSSNNVQKAYSAKDLIKSKIRQATK</sequence>
<proteinExistence type="predicted"/>
<evidence type="ECO:0000256" key="1">
    <source>
        <dbReference type="SAM" id="SignalP"/>
    </source>
</evidence>
<dbReference type="Proteomes" id="UP000809621">
    <property type="component" value="Unassembled WGS sequence"/>
</dbReference>
<keyword evidence="1" id="KW-0732">Signal</keyword>
<keyword evidence="3" id="KW-1185">Reference proteome</keyword>
<dbReference type="RefSeq" id="WP_205157808.1">
    <property type="nucleotide sequence ID" value="NZ_JAFEUM010000002.1"/>
</dbReference>
<name>A0ABS2HK26_9VIBR</name>
<comment type="caution">
    <text evidence="2">The sequence shown here is derived from an EMBL/GenBank/DDBJ whole genome shotgun (WGS) entry which is preliminary data.</text>
</comment>
<feature type="signal peptide" evidence="1">
    <location>
        <begin position="1"/>
        <end position="20"/>
    </location>
</feature>
<feature type="chain" id="PRO_5046975591" evidence="1">
    <location>
        <begin position="21"/>
        <end position="287"/>
    </location>
</feature>
<dbReference type="EMBL" id="JAFEUM010000002">
    <property type="protein sequence ID" value="MBM7036222.1"/>
    <property type="molecule type" value="Genomic_DNA"/>
</dbReference>
<accession>A0ABS2HK26</accession>
<organism evidence="2 3">
    <name type="scientific">Vibrio ulleungensis</name>
    <dbReference type="NCBI Taxonomy" id="2807619"/>
    <lineage>
        <taxon>Bacteria</taxon>
        <taxon>Pseudomonadati</taxon>
        <taxon>Pseudomonadota</taxon>
        <taxon>Gammaproteobacteria</taxon>
        <taxon>Vibrionales</taxon>
        <taxon>Vibrionaceae</taxon>
        <taxon>Vibrio</taxon>
    </lineage>
</organism>